<dbReference type="PANTHER" id="PTHR36182">
    <property type="entry name" value="PROTEIN, PUTATIVE (AFU_ORTHOLOGUE AFUA_6G10930)-RELATED"/>
    <property type="match status" value="1"/>
</dbReference>
<dbReference type="PANTHER" id="PTHR36182:SF2">
    <property type="entry name" value="LYTIC POLYSACCHARIDE MONOOXYGENASE"/>
    <property type="match status" value="1"/>
</dbReference>
<name>A0AA35PVH6_9HYPO</name>
<accession>A0AA35PVH6</accession>
<keyword evidence="2" id="KW-1185">Reference proteome</keyword>
<dbReference type="AlphaFoldDB" id="A0AA35PVH6"/>
<comment type="caution">
    <text evidence="1">The sequence shown here is derived from an EMBL/GenBank/DDBJ whole genome shotgun (WGS) entry which is preliminary data.</text>
</comment>
<sequence length="126" mass="14158">MGNDANAADPFQYDFTIPSDIPAGKGTIAWTWFNKIGNREMYMNCGPLTLTGAGGPQKNFDDLPDMFLRLCKDHPICFNTGLNNPNIQYATHKLSTSKFYASRQSHKFCASLRDWGHSGFSHDVYE</sequence>
<reference evidence="1" key="1">
    <citation type="submission" date="2023-01" db="EMBL/GenBank/DDBJ databases">
        <authorList>
            <person name="Piombo E."/>
        </authorList>
    </citation>
    <scope>NUCLEOTIDE SEQUENCE</scope>
</reference>
<dbReference type="EMBL" id="CABFNP030000633">
    <property type="protein sequence ID" value="CAI6068163.1"/>
    <property type="molecule type" value="Genomic_DNA"/>
</dbReference>
<evidence type="ECO:0000313" key="1">
    <source>
        <dbReference type="EMBL" id="CAI6068163.1"/>
    </source>
</evidence>
<gene>
    <name evidence="1" type="ORF">CCHLO57077_00017755</name>
</gene>
<protein>
    <submittedName>
        <fullName evidence="1">Uncharacterized protein</fullName>
    </submittedName>
</protein>
<evidence type="ECO:0000313" key="2">
    <source>
        <dbReference type="Proteomes" id="UP001160390"/>
    </source>
</evidence>
<dbReference type="Proteomes" id="UP001160390">
    <property type="component" value="Unassembled WGS sequence"/>
</dbReference>
<dbReference type="Gene3D" id="2.70.50.70">
    <property type="match status" value="1"/>
</dbReference>
<proteinExistence type="predicted"/>
<organism evidence="1 2">
    <name type="scientific">Clonostachys chloroleuca</name>
    <dbReference type="NCBI Taxonomy" id="1926264"/>
    <lineage>
        <taxon>Eukaryota</taxon>
        <taxon>Fungi</taxon>
        <taxon>Dikarya</taxon>
        <taxon>Ascomycota</taxon>
        <taxon>Pezizomycotina</taxon>
        <taxon>Sordariomycetes</taxon>
        <taxon>Hypocreomycetidae</taxon>
        <taxon>Hypocreales</taxon>
        <taxon>Bionectriaceae</taxon>
        <taxon>Clonostachys</taxon>
    </lineage>
</organism>